<sequence length="73" mass="8335">MTPLTEMLLPSVAPEVRTISLGEALIRTATWARADSTARSDFQPQRWVREWRFPYRAGRGRGRTGDEEEEGKS</sequence>
<accession>A0A2I0JRS4</accession>
<organism evidence="1 2">
    <name type="scientific">Punica granatum</name>
    <name type="common">Pomegranate</name>
    <dbReference type="NCBI Taxonomy" id="22663"/>
    <lineage>
        <taxon>Eukaryota</taxon>
        <taxon>Viridiplantae</taxon>
        <taxon>Streptophyta</taxon>
        <taxon>Embryophyta</taxon>
        <taxon>Tracheophyta</taxon>
        <taxon>Spermatophyta</taxon>
        <taxon>Magnoliopsida</taxon>
        <taxon>eudicotyledons</taxon>
        <taxon>Gunneridae</taxon>
        <taxon>Pentapetalae</taxon>
        <taxon>rosids</taxon>
        <taxon>malvids</taxon>
        <taxon>Myrtales</taxon>
        <taxon>Lythraceae</taxon>
        <taxon>Punica</taxon>
    </lineage>
</organism>
<evidence type="ECO:0000313" key="1">
    <source>
        <dbReference type="EMBL" id="PKI58931.1"/>
    </source>
</evidence>
<comment type="caution">
    <text evidence="1">The sequence shown here is derived from an EMBL/GenBank/DDBJ whole genome shotgun (WGS) entry which is preliminary data.</text>
</comment>
<keyword evidence="2" id="KW-1185">Reference proteome</keyword>
<reference evidence="1 2" key="1">
    <citation type="submission" date="2017-11" db="EMBL/GenBank/DDBJ databases">
        <title>De-novo sequencing of pomegranate (Punica granatum L.) genome.</title>
        <authorList>
            <person name="Akparov Z."/>
            <person name="Amiraslanov A."/>
            <person name="Hajiyeva S."/>
            <person name="Abbasov M."/>
            <person name="Kaur K."/>
            <person name="Hamwieh A."/>
            <person name="Solovyev V."/>
            <person name="Salamov A."/>
            <person name="Braich B."/>
            <person name="Kosarev P."/>
            <person name="Mahmoud A."/>
            <person name="Hajiyev E."/>
            <person name="Babayeva S."/>
            <person name="Izzatullayeva V."/>
            <person name="Mammadov A."/>
            <person name="Mammadov A."/>
            <person name="Sharifova S."/>
            <person name="Ojaghi J."/>
            <person name="Eynullazada K."/>
            <person name="Bayramov B."/>
            <person name="Abdulazimova A."/>
            <person name="Shahmuradov I."/>
        </authorList>
    </citation>
    <scope>NUCLEOTIDE SEQUENCE [LARGE SCALE GENOMIC DNA]</scope>
    <source>
        <strain evidence="2">cv. AG2017</strain>
        <tissue evidence="1">Leaf</tissue>
    </source>
</reference>
<gene>
    <name evidence="1" type="ORF">CRG98_020677</name>
</gene>
<name>A0A2I0JRS4_PUNGR</name>
<evidence type="ECO:0000313" key="2">
    <source>
        <dbReference type="Proteomes" id="UP000233551"/>
    </source>
</evidence>
<dbReference type="Proteomes" id="UP000233551">
    <property type="component" value="Unassembled WGS sequence"/>
</dbReference>
<proteinExistence type="predicted"/>
<dbReference type="EMBL" id="PGOL01001335">
    <property type="protein sequence ID" value="PKI58931.1"/>
    <property type="molecule type" value="Genomic_DNA"/>
</dbReference>
<dbReference type="AlphaFoldDB" id="A0A2I0JRS4"/>
<protein>
    <submittedName>
        <fullName evidence="1">Uncharacterized protein</fullName>
    </submittedName>
</protein>